<dbReference type="AlphaFoldDB" id="X1H1H2"/>
<accession>X1H1H2</accession>
<comment type="caution">
    <text evidence="1">The sequence shown here is derived from an EMBL/GenBank/DDBJ whole genome shotgun (WGS) entry which is preliminary data.</text>
</comment>
<proteinExistence type="predicted"/>
<sequence>MAISIPGLSLSILRQQTTVQAGLPLLISGRFTAFGLGVPTYIRVFLEGPSYDPQLRSFDTFASPFSGDYSTNVIAEKDGQYNVYAQAFPPPLIPTGPPFPEAIMLLPPIAESTRPPLVVGYPFDGGVDALLPDGTSQRLTAPPMQPIEFRPMITVAPGITVTAPGVPAAYPRIPAYPPAVPPAPPAVPPVEVITRAAVDDIRFSPEEINPG</sequence>
<dbReference type="EMBL" id="BARU01033132">
    <property type="protein sequence ID" value="GAH63981.1"/>
    <property type="molecule type" value="Genomic_DNA"/>
</dbReference>
<protein>
    <submittedName>
        <fullName evidence="1">Uncharacterized protein</fullName>
    </submittedName>
</protein>
<name>X1H1H2_9ZZZZ</name>
<organism evidence="1">
    <name type="scientific">marine sediment metagenome</name>
    <dbReference type="NCBI Taxonomy" id="412755"/>
    <lineage>
        <taxon>unclassified sequences</taxon>
        <taxon>metagenomes</taxon>
        <taxon>ecological metagenomes</taxon>
    </lineage>
</organism>
<gene>
    <name evidence="1" type="ORF">S03H2_52171</name>
</gene>
<reference evidence="1" key="1">
    <citation type="journal article" date="2014" name="Front. Microbiol.">
        <title>High frequency of phylogenetically diverse reductive dehalogenase-homologous genes in deep subseafloor sedimentary metagenomes.</title>
        <authorList>
            <person name="Kawai M."/>
            <person name="Futagami T."/>
            <person name="Toyoda A."/>
            <person name="Takaki Y."/>
            <person name="Nishi S."/>
            <person name="Hori S."/>
            <person name="Arai W."/>
            <person name="Tsubouchi T."/>
            <person name="Morono Y."/>
            <person name="Uchiyama I."/>
            <person name="Ito T."/>
            <person name="Fujiyama A."/>
            <person name="Inagaki F."/>
            <person name="Takami H."/>
        </authorList>
    </citation>
    <scope>NUCLEOTIDE SEQUENCE</scope>
    <source>
        <strain evidence="1">Expedition CK06-06</strain>
    </source>
</reference>
<evidence type="ECO:0000313" key="1">
    <source>
        <dbReference type="EMBL" id="GAH63981.1"/>
    </source>
</evidence>
<feature type="non-terminal residue" evidence="1">
    <location>
        <position position="211"/>
    </location>
</feature>